<reference evidence="1 2" key="1">
    <citation type="journal article" date="2019" name="Nat. Ecol. Evol.">
        <title>Megaphylogeny resolves global patterns of mushroom evolution.</title>
        <authorList>
            <person name="Varga T."/>
            <person name="Krizsan K."/>
            <person name="Foldi C."/>
            <person name="Dima B."/>
            <person name="Sanchez-Garcia M."/>
            <person name="Sanchez-Ramirez S."/>
            <person name="Szollosi G.J."/>
            <person name="Szarkandi J.G."/>
            <person name="Papp V."/>
            <person name="Albert L."/>
            <person name="Andreopoulos W."/>
            <person name="Angelini C."/>
            <person name="Antonin V."/>
            <person name="Barry K.W."/>
            <person name="Bougher N.L."/>
            <person name="Buchanan P."/>
            <person name="Buyck B."/>
            <person name="Bense V."/>
            <person name="Catcheside P."/>
            <person name="Chovatia M."/>
            <person name="Cooper J."/>
            <person name="Damon W."/>
            <person name="Desjardin D."/>
            <person name="Finy P."/>
            <person name="Geml J."/>
            <person name="Haridas S."/>
            <person name="Hughes K."/>
            <person name="Justo A."/>
            <person name="Karasinski D."/>
            <person name="Kautmanova I."/>
            <person name="Kiss B."/>
            <person name="Kocsube S."/>
            <person name="Kotiranta H."/>
            <person name="LaButti K.M."/>
            <person name="Lechner B.E."/>
            <person name="Liimatainen K."/>
            <person name="Lipzen A."/>
            <person name="Lukacs Z."/>
            <person name="Mihaltcheva S."/>
            <person name="Morgado L.N."/>
            <person name="Niskanen T."/>
            <person name="Noordeloos M.E."/>
            <person name="Ohm R.A."/>
            <person name="Ortiz-Santana B."/>
            <person name="Ovrebo C."/>
            <person name="Racz N."/>
            <person name="Riley R."/>
            <person name="Savchenko A."/>
            <person name="Shiryaev A."/>
            <person name="Soop K."/>
            <person name="Spirin V."/>
            <person name="Szebenyi C."/>
            <person name="Tomsovsky M."/>
            <person name="Tulloss R.E."/>
            <person name="Uehling J."/>
            <person name="Grigoriev I.V."/>
            <person name="Vagvolgyi C."/>
            <person name="Papp T."/>
            <person name="Martin F.M."/>
            <person name="Miettinen O."/>
            <person name="Hibbett D.S."/>
            <person name="Nagy L.G."/>
        </authorList>
    </citation>
    <scope>NUCLEOTIDE SEQUENCE [LARGE SCALE GENOMIC DNA]</scope>
    <source>
        <strain evidence="1 2">CBS 962.96</strain>
    </source>
</reference>
<name>A0A4S8L8X6_DENBC</name>
<evidence type="ECO:0000313" key="1">
    <source>
        <dbReference type="EMBL" id="THU85020.1"/>
    </source>
</evidence>
<protein>
    <submittedName>
        <fullName evidence="1">Uncharacterized protein</fullName>
    </submittedName>
</protein>
<evidence type="ECO:0000313" key="2">
    <source>
        <dbReference type="Proteomes" id="UP000297245"/>
    </source>
</evidence>
<sequence length="331" mass="37613">MTRSSVSQVIGVDVEPPSPTVSVISGVTSLSFSSRDSRLSGLLAALDYESLDEIIKGDFRHGFRVLVMGKRNAGKTTLLKRMADSEDGKVDIRDPDGRPVDPSIITPSVERGRSVIDNEIRYASNPGYVFHDSRGLEAGSVEESQIVRDFIRRRQSMDLDKQIHIIWYCLPVDSDRPLLEDEIAFFDLEELRGIPIVAIFTKFEWQITRAFTALREEGQRRSQAKENALSKAYEDFEHNVLNDRKLDLMRNPPTAHVKLMKNDILRTRLREIQYLKIRVAVAQALIFAMATAKVHFELASRDDEKNKIDEWVACLICGFPSWLTRVGTITF</sequence>
<dbReference type="AlphaFoldDB" id="A0A4S8L8X6"/>
<dbReference type="Proteomes" id="UP000297245">
    <property type="component" value="Unassembled WGS sequence"/>
</dbReference>
<dbReference type="Gene3D" id="3.40.50.300">
    <property type="entry name" value="P-loop containing nucleotide triphosphate hydrolases"/>
    <property type="match status" value="1"/>
</dbReference>
<dbReference type="EMBL" id="ML179569">
    <property type="protein sequence ID" value="THU85020.1"/>
    <property type="molecule type" value="Genomic_DNA"/>
</dbReference>
<dbReference type="OrthoDB" id="59699at2759"/>
<dbReference type="InterPro" id="IPR027417">
    <property type="entry name" value="P-loop_NTPase"/>
</dbReference>
<proteinExistence type="predicted"/>
<gene>
    <name evidence="1" type="ORF">K435DRAFT_395143</name>
</gene>
<accession>A0A4S8L8X6</accession>
<organism evidence="1 2">
    <name type="scientific">Dendrothele bispora (strain CBS 962.96)</name>
    <dbReference type="NCBI Taxonomy" id="1314807"/>
    <lineage>
        <taxon>Eukaryota</taxon>
        <taxon>Fungi</taxon>
        <taxon>Dikarya</taxon>
        <taxon>Basidiomycota</taxon>
        <taxon>Agaricomycotina</taxon>
        <taxon>Agaricomycetes</taxon>
        <taxon>Agaricomycetidae</taxon>
        <taxon>Agaricales</taxon>
        <taxon>Agaricales incertae sedis</taxon>
        <taxon>Dendrothele</taxon>
    </lineage>
</organism>
<dbReference type="SUPFAM" id="SSF52540">
    <property type="entry name" value="P-loop containing nucleoside triphosphate hydrolases"/>
    <property type="match status" value="1"/>
</dbReference>
<dbReference type="CDD" id="cd00882">
    <property type="entry name" value="Ras_like_GTPase"/>
    <property type="match status" value="1"/>
</dbReference>
<keyword evidence="2" id="KW-1185">Reference proteome</keyword>